<gene>
    <name evidence="1" type="ORF">OW157_04055</name>
</gene>
<organism evidence="1 2">
    <name type="scientific">Aerococcus kribbianus</name>
    <dbReference type="NCBI Taxonomy" id="2999064"/>
    <lineage>
        <taxon>Bacteria</taxon>
        <taxon>Bacillati</taxon>
        <taxon>Bacillota</taxon>
        <taxon>Bacilli</taxon>
        <taxon>Lactobacillales</taxon>
        <taxon>Aerococcaceae</taxon>
        <taxon>Aerococcus</taxon>
    </lineage>
</organism>
<reference evidence="1" key="1">
    <citation type="submission" date="2022-12" db="EMBL/GenBank/DDBJ databases">
        <title>Description and comparative metabolic analysis of Aerococcus sp. nov., isolated from the feces of a pig.</title>
        <authorList>
            <person name="Chang Y.-H."/>
        </authorList>
    </citation>
    <scope>NUCLEOTIDE SEQUENCE</scope>
    <source>
        <strain evidence="1">YH-aer222</strain>
    </source>
</reference>
<evidence type="ECO:0000313" key="1">
    <source>
        <dbReference type="EMBL" id="MCZ0725744.1"/>
    </source>
</evidence>
<accession>A0A9X3JGN2</accession>
<dbReference type="EMBL" id="JAPRFR010000001">
    <property type="protein sequence ID" value="MCZ0725744.1"/>
    <property type="molecule type" value="Genomic_DNA"/>
</dbReference>
<proteinExistence type="predicted"/>
<dbReference type="RefSeq" id="WP_268752057.1">
    <property type="nucleotide sequence ID" value="NZ_JAPRFQ010000001.1"/>
</dbReference>
<name>A0A9X3JGN2_9LACT</name>
<keyword evidence="2" id="KW-1185">Reference proteome</keyword>
<evidence type="ECO:0000313" key="2">
    <source>
        <dbReference type="Proteomes" id="UP001146670"/>
    </source>
</evidence>
<dbReference type="Proteomes" id="UP001146670">
    <property type="component" value="Unassembled WGS sequence"/>
</dbReference>
<comment type="caution">
    <text evidence="1">The sequence shown here is derived from an EMBL/GenBank/DDBJ whole genome shotgun (WGS) entry which is preliminary data.</text>
</comment>
<dbReference type="AlphaFoldDB" id="A0A9X3JGN2"/>
<sequence>MTKLDNTPGKAHFKQFDFSQWTLEQRLYFLEMAIEKRVKCLRDKINPEVPASAGIIYNRLRLPYQCQKCIDVLKANQQLTDQEREAEIRHIEIRFFGALETK</sequence>
<protein>
    <submittedName>
        <fullName evidence="1">Uncharacterized protein</fullName>
    </submittedName>
</protein>